<dbReference type="AlphaFoldDB" id="A0A6J6X9U4"/>
<evidence type="ECO:0000313" key="1">
    <source>
        <dbReference type="EMBL" id="CAB4772168.1"/>
    </source>
</evidence>
<proteinExistence type="predicted"/>
<dbReference type="EMBL" id="CAFBOR010000051">
    <property type="protein sequence ID" value="CAB4983755.1"/>
    <property type="molecule type" value="Genomic_DNA"/>
</dbReference>
<organism evidence="2">
    <name type="scientific">freshwater metagenome</name>
    <dbReference type="NCBI Taxonomy" id="449393"/>
    <lineage>
        <taxon>unclassified sequences</taxon>
        <taxon>metagenomes</taxon>
        <taxon>ecological metagenomes</taxon>
    </lineage>
</organism>
<evidence type="ECO:0000313" key="3">
    <source>
        <dbReference type="EMBL" id="CAB4863470.1"/>
    </source>
</evidence>
<dbReference type="EMBL" id="CAFBLK010000071">
    <property type="protein sequence ID" value="CAB4863470.1"/>
    <property type="molecule type" value="Genomic_DNA"/>
</dbReference>
<evidence type="ECO:0000313" key="4">
    <source>
        <dbReference type="EMBL" id="CAB4983755.1"/>
    </source>
</evidence>
<sequence>MPMDPFVSIVSADKPRNKANLAPGVTLPAARPWRANRPGEVGPAGEQGGVFGNTGPNVGYAMSLARRAATRIALLPGEHLGDALAIIAEIAMKRAASFGRAPTSQDVELAIAFLDFEAPSLEVRDWRPALVHGAGHHWLSRRRAVGAVSEEILHLPFDQAVLRVHEVRSALAAVAISH</sequence>
<evidence type="ECO:0000313" key="5">
    <source>
        <dbReference type="EMBL" id="CAB5019628.1"/>
    </source>
</evidence>
<accession>A0A6J6X9U4</accession>
<dbReference type="EMBL" id="CAEZZU010000029">
    <property type="protein sequence ID" value="CAB4772168.1"/>
    <property type="molecule type" value="Genomic_DNA"/>
</dbReference>
<gene>
    <name evidence="1" type="ORF">UFOPK2925_00336</name>
    <name evidence="2" type="ORF">UFOPK2996_00551</name>
    <name evidence="3" type="ORF">UFOPK3317_00535</name>
    <name evidence="4" type="ORF">UFOPK3974_00512</name>
    <name evidence="5" type="ORF">UFOPK4071_01151</name>
</gene>
<dbReference type="EMBL" id="CAFBPF010000157">
    <property type="protein sequence ID" value="CAB5019628.1"/>
    <property type="molecule type" value="Genomic_DNA"/>
</dbReference>
<protein>
    <submittedName>
        <fullName evidence="2">Unannotated protein</fullName>
    </submittedName>
</protein>
<reference evidence="2" key="1">
    <citation type="submission" date="2020-05" db="EMBL/GenBank/DDBJ databases">
        <authorList>
            <person name="Chiriac C."/>
            <person name="Salcher M."/>
            <person name="Ghai R."/>
            <person name="Kavagutti S V."/>
        </authorList>
    </citation>
    <scope>NUCLEOTIDE SEQUENCE</scope>
</reference>
<name>A0A6J6X9U4_9ZZZZ</name>
<dbReference type="EMBL" id="CAFAAH010000053">
    <property type="protein sequence ID" value="CAB4792108.1"/>
    <property type="molecule type" value="Genomic_DNA"/>
</dbReference>
<evidence type="ECO:0000313" key="2">
    <source>
        <dbReference type="EMBL" id="CAB4792108.1"/>
    </source>
</evidence>